<dbReference type="PIRSF" id="PIRSF000729">
    <property type="entry name" value="GK"/>
    <property type="match status" value="1"/>
</dbReference>
<dbReference type="Gene3D" id="3.40.1160.10">
    <property type="entry name" value="Acetylglutamate kinase-like"/>
    <property type="match status" value="1"/>
</dbReference>
<feature type="binding site" evidence="8">
    <location>
        <position position="48"/>
    </location>
    <ligand>
        <name>substrate</name>
    </ligand>
</feature>
<dbReference type="SUPFAM" id="SSF88697">
    <property type="entry name" value="PUA domain-like"/>
    <property type="match status" value="1"/>
</dbReference>
<dbReference type="AlphaFoldDB" id="A0A0M9BPD0"/>
<keyword evidence="11" id="KW-1185">Reference proteome</keyword>
<dbReference type="GO" id="GO:0003723">
    <property type="term" value="F:RNA binding"/>
    <property type="evidence" value="ECO:0007669"/>
    <property type="project" value="InterPro"/>
</dbReference>
<dbReference type="InterPro" id="IPR001048">
    <property type="entry name" value="Asp/Glu/Uridylate_kinase"/>
</dbReference>
<keyword evidence="2 8" id="KW-0028">Amino-acid biosynthesis</keyword>
<dbReference type="Proteomes" id="UP000037688">
    <property type="component" value="Unassembled WGS sequence"/>
</dbReference>
<dbReference type="PROSITE" id="PS50890">
    <property type="entry name" value="PUA"/>
    <property type="match status" value="1"/>
</dbReference>
<gene>
    <name evidence="8" type="primary">proB</name>
    <name evidence="10" type="ORF">AMS66_10445</name>
</gene>
<dbReference type="GO" id="GO:0005524">
    <property type="term" value="F:ATP binding"/>
    <property type="evidence" value="ECO:0007669"/>
    <property type="project" value="UniProtKB-KW"/>
</dbReference>
<dbReference type="PANTHER" id="PTHR43654">
    <property type="entry name" value="GLUTAMATE 5-KINASE"/>
    <property type="match status" value="1"/>
</dbReference>
<keyword evidence="7 8" id="KW-0067">ATP-binding</keyword>
<dbReference type="GO" id="GO:0004349">
    <property type="term" value="F:glutamate 5-kinase activity"/>
    <property type="evidence" value="ECO:0007669"/>
    <property type="project" value="UniProtKB-UniRule"/>
</dbReference>
<comment type="similarity">
    <text evidence="8">Belongs to the glutamate 5-kinase family.</text>
</comment>
<organism evidence="10 11">
    <name type="scientific">Paenibacillus xylanivorans</name>
    <dbReference type="NCBI Taxonomy" id="1705561"/>
    <lineage>
        <taxon>Bacteria</taxon>
        <taxon>Bacillati</taxon>
        <taxon>Bacillota</taxon>
        <taxon>Bacilli</taxon>
        <taxon>Bacillales</taxon>
        <taxon>Paenibacillaceae</taxon>
        <taxon>Paenibacillus</taxon>
    </lineage>
</organism>
<evidence type="ECO:0000313" key="11">
    <source>
        <dbReference type="Proteomes" id="UP000037688"/>
    </source>
</evidence>
<evidence type="ECO:0000259" key="9">
    <source>
        <dbReference type="SMART" id="SM00359"/>
    </source>
</evidence>
<dbReference type="FunFam" id="3.40.1160.10:FF:000018">
    <property type="entry name" value="Glutamate 5-kinase"/>
    <property type="match status" value="1"/>
</dbReference>
<dbReference type="PRINTS" id="PR00474">
    <property type="entry name" value="GLU5KINASE"/>
</dbReference>
<keyword evidence="5 8" id="KW-0547">Nucleotide-binding</keyword>
<keyword evidence="6 8" id="KW-0418">Kinase</keyword>
<evidence type="ECO:0000313" key="10">
    <source>
        <dbReference type="EMBL" id="KOY16293.1"/>
    </source>
</evidence>
<dbReference type="CDD" id="cd21157">
    <property type="entry name" value="PUA_G5K"/>
    <property type="match status" value="1"/>
</dbReference>
<feature type="binding site" evidence="8">
    <location>
        <begin position="167"/>
        <end position="168"/>
    </location>
    <ligand>
        <name>ATP</name>
        <dbReference type="ChEBI" id="CHEBI:30616"/>
    </ligand>
</feature>
<dbReference type="InterPro" id="IPR002478">
    <property type="entry name" value="PUA"/>
</dbReference>
<dbReference type="InterPro" id="IPR036393">
    <property type="entry name" value="AceGlu_kinase-like_sf"/>
</dbReference>
<dbReference type="NCBIfam" id="TIGR01027">
    <property type="entry name" value="proB"/>
    <property type="match status" value="1"/>
</dbReference>
<comment type="pathway">
    <text evidence="8">Amino-acid biosynthesis; L-proline biosynthesis; L-glutamate 5-semialdehyde from L-glutamate: step 1/2.</text>
</comment>
<reference evidence="10 11" key="1">
    <citation type="submission" date="2015-08" db="EMBL/GenBank/DDBJ databases">
        <title>Draft genome sequence of cellulolytic and xylanolytic Paenibacillus sp. A59, isolated from a decaying forest soil from Patagonia, Argentina.</title>
        <authorList>
            <person name="Ghio S."/>
            <person name="Caceres A.M."/>
            <person name="Talia P."/>
            <person name="Grasso D."/>
            <person name="Campos E."/>
        </authorList>
    </citation>
    <scope>NUCLEOTIDE SEQUENCE [LARGE SCALE GENOMIC DNA]</scope>
    <source>
        <strain evidence="10 11">A59</strain>
    </source>
</reference>
<comment type="caution">
    <text evidence="10">The sequence shown here is derived from an EMBL/GenBank/DDBJ whole genome shotgun (WGS) entry which is preliminary data.</text>
</comment>
<keyword evidence="4 8" id="KW-0808">Transferase</keyword>
<dbReference type="Pfam" id="PF01472">
    <property type="entry name" value="PUA"/>
    <property type="match status" value="1"/>
</dbReference>
<evidence type="ECO:0000256" key="8">
    <source>
        <dbReference type="HAMAP-Rule" id="MF_00456"/>
    </source>
</evidence>
<comment type="subcellular location">
    <subcellularLocation>
        <location evidence="8">Cytoplasm</location>
    </subcellularLocation>
</comment>
<dbReference type="InterPro" id="IPR015947">
    <property type="entry name" value="PUA-like_sf"/>
</dbReference>
<evidence type="ECO:0000256" key="3">
    <source>
        <dbReference type="ARBA" id="ARBA00022650"/>
    </source>
</evidence>
<sequence length="367" mass="39444">MTSRIVVKIGSSSLTTEEGGLDRSSITFFAREIAALAEQGHEVLLVTSGAVAAGFREIGYPQRPKQLHEKQAAAAVGQALLMQAYQQAFAAHRVTTAQILLTRTDFHSRKRMGNAGMTVEELLKQRVIPIFNENDTVSVDELKFGDNDLLSALVANLVKAQHLVILTDTNGLYTADPRKDPAAVRYDRIPEITAEIYAYAGGSGSSVGTGGMRSKVGAAKVATRGGVPVFVGSVKEPGDMQKAVDGTGKGTYFETRLAALSRKKQWLGFMSTPLGTVVVDNGAEEALVHGGHSLLPVGVKRVLGTFHAGDVVEVLGMDDTLLGRGIVNYDDDQLRLIAGLPSGEVMKQLNSIHRLEVIHRDEWITLK</sequence>
<dbReference type="HAMAP" id="MF_00456">
    <property type="entry name" value="ProB"/>
    <property type="match status" value="1"/>
</dbReference>
<feature type="binding site" evidence="8">
    <location>
        <position position="8"/>
    </location>
    <ligand>
        <name>ATP</name>
        <dbReference type="ChEBI" id="CHEBI:30616"/>
    </ligand>
</feature>
<evidence type="ECO:0000256" key="1">
    <source>
        <dbReference type="ARBA" id="ARBA00022490"/>
    </source>
</evidence>
<dbReference type="InterPro" id="IPR011529">
    <property type="entry name" value="Glu_5kinase"/>
</dbReference>
<dbReference type="GO" id="GO:0055129">
    <property type="term" value="P:L-proline biosynthetic process"/>
    <property type="evidence" value="ECO:0007669"/>
    <property type="project" value="UniProtKB-UniRule"/>
</dbReference>
<comment type="catalytic activity">
    <reaction evidence="8">
        <text>L-glutamate + ATP = L-glutamyl 5-phosphate + ADP</text>
        <dbReference type="Rhea" id="RHEA:14877"/>
        <dbReference type="ChEBI" id="CHEBI:29985"/>
        <dbReference type="ChEBI" id="CHEBI:30616"/>
        <dbReference type="ChEBI" id="CHEBI:58274"/>
        <dbReference type="ChEBI" id="CHEBI:456216"/>
        <dbReference type="EC" id="2.7.2.11"/>
    </reaction>
</comment>
<evidence type="ECO:0000256" key="4">
    <source>
        <dbReference type="ARBA" id="ARBA00022679"/>
    </source>
</evidence>
<keyword evidence="1 8" id="KW-0963">Cytoplasm</keyword>
<dbReference type="EC" id="2.7.2.11" evidence="8"/>
<comment type="function">
    <text evidence="8">Catalyzes the transfer of a phosphate group to glutamate to form L-glutamate 5-phosphate.</text>
</comment>
<evidence type="ECO:0000256" key="5">
    <source>
        <dbReference type="ARBA" id="ARBA00022741"/>
    </source>
</evidence>
<dbReference type="GO" id="GO:0005829">
    <property type="term" value="C:cytosol"/>
    <property type="evidence" value="ECO:0007669"/>
    <property type="project" value="TreeGrafter"/>
</dbReference>
<dbReference type="SMART" id="SM00359">
    <property type="entry name" value="PUA"/>
    <property type="match status" value="1"/>
</dbReference>
<keyword evidence="3 8" id="KW-0641">Proline biosynthesis</keyword>
<dbReference type="InterPro" id="IPR005715">
    <property type="entry name" value="Glu_5kinase/COase_Synthase"/>
</dbReference>
<dbReference type="SUPFAM" id="SSF53633">
    <property type="entry name" value="Carbamate kinase-like"/>
    <property type="match status" value="1"/>
</dbReference>
<dbReference type="UniPathway" id="UPA00098">
    <property type="reaction ID" value="UER00359"/>
</dbReference>
<feature type="binding site" evidence="8">
    <location>
        <begin position="209"/>
        <end position="215"/>
    </location>
    <ligand>
        <name>ATP</name>
        <dbReference type="ChEBI" id="CHEBI:30616"/>
    </ligand>
</feature>
<dbReference type="InterPro" id="IPR019797">
    <property type="entry name" value="Glutamate_5-kinase_CS"/>
</dbReference>
<evidence type="ECO:0000256" key="6">
    <source>
        <dbReference type="ARBA" id="ARBA00022777"/>
    </source>
</evidence>
<evidence type="ECO:0000256" key="2">
    <source>
        <dbReference type="ARBA" id="ARBA00022605"/>
    </source>
</evidence>
<dbReference type="PROSITE" id="PS00902">
    <property type="entry name" value="GLUTAMATE_5_KINASE"/>
    <property type="match status" value="1"/>
</dbReference>
<dbReference type="InterPro" id="IPR001057">
    <property type="entry name" value="Glu/AcGlu_kinase"/>
</dbReference>
<proteinExistence type="inferred from homology"/>
<dbReference type="Pfam" id="PF00696">
    <property type="entry name" value="AA_kinase"/>
    <property type="match status" value="1"/>
</dbReference>
<protein>
    <recommendedName>
        <fullName evidence="8">Glutamate 5-kinase</fullName>
        <ecNumber evidence="8">2.7.2.11</ecNumber>
    </recommendedName>
    <alternativeName>
        <fullName evidence="8">Gamma-glutamyl kinase</fullName>
        <shortName evidence="8">GK</shortName>
    </alternativeName>
</protein>
<dbReference type="InterPro" id="IPR036974">
    <property type="entry name" value="PUA_sf"/>
</dbReference>
<feature type="binding site" evidence="8">
    <location>
        <position position="135"/>
    </location>
    <ligand>
        <name>substrate</name>
    </ligand>
</feature>
<name>A0A0M9BPD0_9BACL</name>
<accession>A0A0M9BPD0</accession>
<dbReference type="RefSeq" id="WP_053780731.1">
    <property type="nucleotide sequence ID" value="NZ_LITU01000053.1"/>
</dbReference>
<dbReference type="EMBL" id="LITU01000053">
    <property type="protein sequence ID" value="KOY16293.1"/>
    <property type="molecule type" value="Genomic_DNA"/>
</dbReference>
<dbReference type="Gene3D" id="2.30.130.10">
    <property type="entry name" value="PUA domain"/>
    <property type="match status" value="1"/>
</dbReference>
<dbReference type="PANTHER" id="PTHR43654:SF1">
    <property type="entry name" value="ISOPENTENYL PHOSPHATE KINASE"/>
    <property type="match status" value="1"/>
</dbReference>
<dbReference type="OrthoDB" id="9804434at2"/>
<feature type="domain" description="PUA" evidence="9">
    <location>
        <begin position="275"/>
        <end position="359"/>
    </location>
</feature>
<dbReference type="InterPro" id="IPR041739">
    <property type="entry name" value="G5K_ProB"/>
</dbReference>
<feature type="binding site" evidence="8">
    <location>
        <position position="147"/>
    </location>
    <ligand>
        <name>substrate</name>
    </ligand>
</feature>
<evidence type="ECO:0000256" key="7">
    <source>
        <dbReference type="ARBA" id="ARBA00022840"/>
    </source>
</evidence>
<dbReference type="PATRIC" id="fig|1705561.3.peg.1944"/>
<dbReference type="CDD" id="cd04242">
    <property type="entry name" value="AAK_G5K_ProB"/>
    <property type="match status" value="1"/>
</dbReference>